<evidence type="ECO:0000313" key="2">
    <source>
        <dbReference type="EMBL" id="KAG4415575.1"/>
    </source>
</evidence>
<keyword evidence="3" id="KW-1185">Reference proteome</keyword>
<proteinExistence type="predicted"/>
<comment type="caution">
    <text evidence="2">The sequence shown here is derived from an EMBL/GenBank/DDBJ whole genome shotgun (WGS) entry which is preliminary data.</text>
</comment>
<feature type="region of interest" description="Disordered" evidence="1">
    <location>
        <begin position="276"/>
        <end position="295"/>
    </location>
</feature>
<organism evidence="2 3">
    <name type="scientific">Cadophora malorum</name>
    <dbReference type="NCBI Taxonomy" id="108018"/>
    <lineage>
        <taxon>Eukaryota</taxon>
        <taxon>Fungi</taxon>
        <taxon>Dikarya</taxon>
        <taxon>Ascomycota</taxon>
        <taxon>Pezizomycotina</taxon>
        <taxon>Leotiomycetes</taxon>
        <taxon>Helotiales</taxon>
        <taxon>Ploettnerulaceae</taxon>
        <taxon>Cadophora</taxon>
    </lineage>
</organism>
<dbReference type="Proteomes" id="UP000664132">
    <property type="component" value="Unassembled WGS sequence"/>
</dbReference>
<name>A0A8H7T699_9HELO</name>
<dbReference type="OrthoDB" id="3565173at2759"/>
<accession>A0A8H7T699</accession>
<sequence length="400" mass="44203">MMQASPNQPEMDMNDPATLGFYRELILFQHDFSKAELLFPNPSNAAQRTIQALAHSLDLVFEYTMLSQTARVVRHCPKINSPRLRPEPTHELPQLDYDLSGVGLSATIDEMLNNMSEFSCSSTLWGSTTNPTGLTHYSSDLLSQAFMNIPEQNISADTDPSSYFLGGSEMFNSQPMRPGPCDNPTDVDVSMSGYDFENPMMNHIPSSADCAASIPISEGYMHKEMSLILGHEATNAEHFYHAAPAKPWAVPETNIAPDIYSGYDAGSRLLQQTKLRPGSLGSSHSHRSQNGVRKNANSYLRPTVRLFIASMGSHDAMLKSDTPFAWSTTDDGESVDSLINEYKQARLAVGQENWANDKIHSIADYLRMLFDDNGEVMDLVGSEANEFSAVDGFDFGSFVK</sequence>
<evidence type="ECO:0000256" key="1">
    <source>
        <dbReference type="SAM" id="MobiDB-lite"/>
    </source>
</evidence>
<evidence type="ECO:0000313" key="3">
    <source>
        <dbReference type="Proteomes" id="UP000664132"/>
    </source>
</evidence>
<reference evidence="2" key="1">
    <citation type="submission" date="2021-02" db="EMBL/GenBank/DDBJ databases">
        <title>Genome sequence Cadophora malorum strain M34.</title>
        <authorList>
            <person name="Stefanovic E."/>
            <person name="Vu D."/>
            <person name="Scully C."/>
            <person name="Dijksterhuis J."/>
            <person name="Roader J."/>
            <person name="Houbraken J."/>
        </authorList>
    </citation>
    <scope>NUCLEOTIDE SEQUENCE</scope>
    <source>
        <strain evidence="2">M34</strain>
    </source>
</reference>
<dbReference type="EMBL" id="JAFJYH010000217">
    <property type="protein sequence ID" value="KAG4415575.1"/>
    <property type="molecule type" value="Genomic_DNA"/>
</dbReference>
<gene>
    <name evidence="2" type="ORF">IFR04_011295</name>
</gene>
<protein>
    <submittedName>
        <fullName evidence="2">Uncharacterized protein</fullName>
    </submittedName>
</protein>
<dbReference type="AlphaFoldDB" id="A0A8H7T699"/>